<dbReference type="EMBL" id="LT629758">
    <property type="protein sequence ID" value="SDT79033.1"/>
    <property type="molecule type" value="Genomic_DNA"/>
</dbReference>
<keyword evidence="2" id="KW-1133">Transmembrane helix</keyword>
<feature type="transmembrane region" description="Helical" evidence="2">
    <location>
        <begin position="916"/>
        <end position="947"/>
    </location>
</feature>
<reference evidence="3 4" key="1">
    <citation type="submission" date="2016-10" db="EMBL/GenBank/DDBJ databases">
        <authorList>
            <person name="de Groot N.N."/>
        </authorList>
    </citation>
    <scope>NUCLEOTIDE SEQUENCE [LARGE SCALE GENOMIC DNA]</scope>
    <source>
        <strain evidence="3 4">DSM 43941</strain>
    </source>
</reference>
<dbReference type="RefSeq" id="WP_197686037.1">
    <property type="nucleotide sequence ID" value="NZ_BOMJ01000032.1"/>
</dbReference>
<feature type="transmembrane region" description="Helical" evidence="2">
    <location>
        <begin position="318"/>
        <end position="344"/>
    </location>
</feature>
<feature type="region of interest" description="Disordered" evidence="1">
    <location>
        <begin position="1006"/>
        <end position="1027"/>
    </location>
</feature>
<sequence>MFALVFGAVRTRAAQVLTILVLTMLAAAVAAAGPWYGFAAVGAAADAYLVTAPASQRTISVASRVDARTGPQARLDRFTAEARAALPADLGHGAGGMMWQLNVRNGVAAASLPVAYRDDFCAHVRIEGACPAADREVAITHETAQRLTVGAGDTVAVLSNTADGQLDLLVTGLYTRTDPAGTYWSNTMFRVGGILDPAFTTPGTFARQELRTPNMAYDVTVPDALLRGDGGRDLKAEIATADLRLGGAQMRLTTRAVPLIDAIARDRHTILNGILTAGTQLLILTWFAVGLAGWYTLRDRRADAALLKMRGVGRFGRLRLAWGQHLVPLIAGVLLGAPAGYLLARLLAGPVPVAADHTSALIDSGVAVGAVLFGGLAVLAAVEAAVLGRPVAVLLRPAGSERGAWRPALVDLLLLAVAAAAIYQARSDGPGDGLGPAAPALVALAVGLLIARLLSRAADRGGAAALRAGRLRTGLVALRFSRSPGTDRVLALVVVAVATFLTAAGGWGAENEARLARSETELGAVRVLAVEAANRTALLHAVRSADPDGHQAMAAVHNRNDEIEILEVDTPRLTAVTGWRPEYGPAAALPGAVAAAGLKPLPLVTGDQLTLTARRDGPAGLALRLRLQHEATGLPATVSFGTLRPGEQTVTAAVSGCSAAPGCRIMRWELTTPPGTGGRIQPPPAGTTVSVLGLRLGDSGTPVLDAAALGDITRWRAGTSGGALDVTAGAGGLRLAADDNQAEEGRGVGIAAWAADTLLPLPALLAGPPPDDWRDTEPALTAYGEPAPVQVTATVPALPHVGRDGLIVDLDATRRFAAESDPGGEYQVWLAPGARPGLVADLTAAGLTVTADDTVTGYADRLGAQAPAVVVRFGLIAGIAALLLAAATVAVAATVDRRSLAEQLAALRDQGLPRRVATAAGWAGAAALILAGLLGGLLAALLAIVVIGRTVPAFADGWAVLAPPDPLHPAITVFALLVAVAVLGLTAWIALSPLLRGLRASRFAGPHVDPPSGTAPESSSPDREGGR</sequence>
<feature type="transmembrane region" description="Helical" evidence="2">
    <location>
        <begin position="967"/>
        <end position="991"/>
    </location>
</feature>
<keyword evidence="4" id="KW-1185">Reference proteome</keyword>
<evidence type="ECO:0008006" key="5">
    <source>
        <dbReference type="Google" id="ProtNLM"/>
    </source>
</evidence>
<feature type="transmembrane region" description="Helical" evidence="2">
    <location>
        <begin position="274"/>
        <end position="297"/>
    </location>
</feature>
<keyword evidence="2" id="KW-0812">Transmembrane</keyword>
<feature type="transmembrane region" description="Helical" evidence="2">
    <location>
        <begin position="408"/>
        <end position="425"/>
    </location>
</feature>
<dbReference type="Proteomes" id="UP000198688">
    <property type="component" value="Chromosome I"/>
</dbReference>
<keyword evidence="2" id="KW-0472">Membrane</keyword>
<evidence type="ECO:0000313" key="4">
    <source>
        <dbReference type="Proteomes" id="UP000198688"/>
    </source>
</evidence>
<gene>
    <name evidence="3" type="ORF">SAMN04489716_8617</name>
</gene>
<feature type="transmembrane region" description="Helical" evidence="2">
    <location>
        <begin position="364"/>
        <end position="387"/>
    </location>
</feature>
<feature type="transmembrane region" description="Helical" evidence="2">
    <location>
        <begin position="489"/>
        <end position="509"/>
    </location>
</feature>
<organism evidence="3 4">
    <name type="scientific">Actinoplanes derwentensis</name>
    <dbReference type="NCBI Taxonomy" id="113562"/>
    <lineage>
        <taxon>Bacteria</taxon>
        <taxon>Bacillati</taxon>
        <taxon>Actinomycetota</taxon>
        <taxon>Actinomycetes</taxon>
        <taxon>Micromonosporales</taxon>
        <taxon>Micromonosporaceae</taxon>
        <taxon>Actinoplanes</taxon>
    </lineage>
</organism>
<proteinExistence type="predicted"/>
<dbReference type="STRING" id="113562.SAMN04489716_8617"/>
<protein>
    <recommendedName>
        <fullName evidence="5">FtsX-like permease family protein</fullName>
    </recommendedName>
</protein>
<dbReference type="AlphaFoldDB" id="A0A1H2D8F9"/>
<accession>A0A1H2D8F9</accession>
<name>A0A1H2D8F9_9ACTN</name>
<evidence type="ECO:0000256" key="1">
    <source>
        <dbReference type="SAM" id="MobiDB-lite"/>
    </source>
</evidence>
<evidence type="ECO:0000313" key="3">
    <source>
        <dbReference type="EMBL" id="SDT79033.1"/>
    </source>
</evidence>
<feature type="transmembrane region" description="Helical" evidence="2">
    <location>
        <begin position="873"/>
        <end position="895"/>
    </location>
</feature>
<evidence type="ECO:0000256" key="2">
    <source>
        <dbReference type="SAM" id="Phobius"/>
    </source>
</evidence>
<feature type="transmembrane region" description="Helical" evidence="2">
    <location>
        <begin position="437"/>
        <end position="454"/>
    </location>
</feature>